<reference evidence="2 3" key="1">
    <citation type="submission" date="2024-10" db="EMBL/GenBank/DDBJ databases">
        <title>The Natural Products Discovery Center: Release of the First 8490 Sequenced Strains for Exploring Actinobacteria Biosynthetic Diversity.</title>
        <authorList>
            <person name="Kalkreuter E."/>
            <person name="Kautsar S.A."/>
            <person name="Yang D."/>
            <person name="Bader C.D."/>
            <person name="Teijaro C.N."/>
            <person name="Fluegel L."/>
            <person name="Davis C.M."/>
            <person name="Simpson J.R."/>
            <person name="Lauterbach L."/>
            <person name="Steele A.D."/>
            <person name="Gui C."/>
            <person name="Meng S."/>
            <person name="Li G."/>
            <person name="Viehrig K."/>
            <person name="Ye F."/>
            <person name="Su P."/>
            <person name="Kiefer A.F."/>
            <person name="Nichols A."/>
            <person name="Cepeda A.J."/>
            <person name="Yan W."/>
            <person name="Fan B."/>
            <person name="Jiang Y."/>
            <person name="Adhikari A."/>
            <person name="Zheng C.-J."/>
            <person name="Schuster L."/>
            <person name="Cowan T.M."/>
            <person name="Smanski M.J."/>
            <person name="Chevrette M.G."/>
            <person name="De Carvalho L.P.S."/>
            <person name="Shen B."/>
        </authorList>
    </citation>
    <scope>NUCLEOTIDE SEQUENCE [LARGE SCALE GENOMIC DNA]</scope>
    <source>
        <strain evidence="2 3">NPDC001650</strain>
    </source>
</reference>
<evidence type="ECO:0000313" key="2">
    <source>
        <dbReference type="EMBL" id="MFF4221177.1"/>
    </source>
</evidence>
<protein>
    <submittedName>
        <fullName evidence="2">Uncharacterized protein</fullName>
    </submittedName>
</protein>
<feature type="compositionally biased region" description="Low complexity" evidence="1">
    <location>
        <begin position="426"/>
        <end position="435"/>
    </location>
</feature>
<dbReference type="RefSeq" id="WP_388634465.1">
    <property type="nucleotide sequence ID" value="NZ_JBIAUT010000021.1"/>
</dbReference>
<comment type="caution">
    <text evidence="2">The sequence shown here is derived from an EMBL/GenBank/DDBJ whole genome shotgun (WGS) entry which is preliminary data.</text>
</comment>
<feature type="compositionally biased region" description="Low complexity" evidence="1">
    <location>
        <begin position="400"/>
        <end position="419"/>
    </location>
</feature>
<dbReference type="EMBL" id="JBIAUT010000021">
    <property type="protein sequence ID" value="MFF4221177.1"/>
    <property type="molecule type" value="Genomic_DNA"/>
</dbReference>
<feature type="region of interest" description="Disordered" evidence="1">
    <location>
        <begin position="400"/>
        <end position="465"/>
    </location>
</feature>
<organism evidence="2 3">
    <name type="scientific">Streptomyces nondiastaticus</name>
    <dbReference type="NCBI Taxonomy" id="3154512"/>
    <lineage>
        <taxon>Bacteria</taxon>
        <taxon>Bacillati</taxon>
        <taxon>Actinomycetota</taxon>
        <taxon>Actinomycetes</taxon>
        <taxon>Kitasatosporales</taxon>
        <taxon>Streptomycetaceae</taxon>
        <taxon>Streptomyces</taxon>
    </lineage>
</organism>
<accession>A0ABW6U8M6</accession>
<feature type="compositionally biased region" description="Low complexity" evidence="1">
    <location>
        <begin position="444"/>
        <end position="453"/>
    </location>
</feature>
<gene>
    <name evidence="2" type="ORF">ACFYZM_33620</name>
</gene>
<dbReference type="Proteomes" id="UP001602123">
    <property type="component" value="Unassembled WGS sequence"/>
</dbReference>
<keyword evidence="3" id="KW-1185">Reference proteome</keyword>
<evidence type="ECO:0000256" key="1">
    <source>
        <dbReference type="SAM" id="MobiDB-lite"/>
    </source>
</evidence>
<proteinExistence type="predicted"/>
<evidence type="ECO:0000313" key="3">
    <source>
        <dbReference type="Proteomes" id="UP001602123"/>
    </source>
</evidence>
<sequence>MEQPLYTHKNEFDTEMGNLGYNASVHDLVVQAAHTELNRYFKDEQEAVRLWGWDPGSLHDADRYRIVQLLRSFVYQERLIVTALDWLDEKFGDYLRSSPEARRQAEAFVSSLNLAAARRAVDYALRALPGVPTDWIKNDKREQMAKDVLAKWQQKAPETDAHAPGTRDMMSGFHKERNAFDRYHDAQKVLEQGQGLVGAAIMGRLKGMPGLGGLAHYLVKESSLDRGSYSEAEQFADSVGEYLPPAFRRIHALRSIIDFHDPEIARTLGRRGDYFSSRPWDPEEMKKPDDTTFKGSGFGMELWRLKDQGYPRERIPDGLLYDLVDTALAVQAEYQLQCFFVDRELAKIIDTRGKDEQWLYEKTAEAAVERARARAEAAGFWGLVGDILGLVSAVAWPSSRRSPPSWAPSRSSPLSAPWARTRRPPASRATGTPPRSAVSRRTCWPPSRSWAPWPRAPRARGPRPA</sequence>
<name>A0ABW6U8M6_9ACTN</name>